<accession>A0A0S3R3F0</accession>
<keyword evidence="2" id="KW-1185">Reference proteome</keyword>
<reference evidence="1 2" key="1">
    <citation type="journal article" date="2015" name="Sci. Rep.">
        <title>The power of single molecule real-time sequencing technology in the de novo assembly of a eukaryotic genome.</title>
        <authorList>
            <person name="Sakai H."/>
            <person name="Naito K."/>
            <person name="Ogiso-Tanaka E."/>
            <person name="Takahashi Y."/>
            <person name="Iseki K."/>
            <person name="Muto C."/>
            <person name="Satou K."/>
            <person name="Teruya K."/>
            <person name="Shiroma A."/>
            <person name="Shimoji M."/>
            <person name="Hirano T."/>
            <person name="Itoh T."/>
            <person name="Kaga A."/>
            <person name="Tomooka N."/>
        </authorList>
    </citation>
    <scope>NUCLEOTIDE SEQUENCE [LARGE SCALE GENOMIC DNA]</scope>
    <source>
        <strain evidence="2">cv. Shumari</strain>
    </source>
</reference>
<proteinExistence type="predicted"/>
<evidence type="ECO:0000313" key="2">
    <source>
        <dbReference type="Proteomes" id="UP000291084"/>
    </source>
</evidence>
<name>A0A0S3R3F0_PHAAN</name>
<dbReference type="Proteomes" id="UP000291084">
    <property type="component" value="Chromosome 1"/>
</dbReference>
<gene>
    <name evidence="1" type="primary">Vigan.01G285500</name>
    <name evidence="1" type="ORF">VIGAN_01285500</name>
</gene>
<sequence length="116" mass="13131">MKDKTISSFYNTFPSTKYRRWKTRYLVSKSTRFISLTLPDISARTSMIIARICSGNSLSGVISEYHKSTTKSFKILSMNSLIAASTTGESIFLFHFAGGGKLVRRESFKDNCFFSK</sequence>
<evidence type="ECO:0000313" key="1">
    <source>
        <dbReference type="EMBL" id="BAT75056.1"/>
    </source>
</evidence>
<organism evidence="1 2">
    <name type="scientific">Vigna angularis var. angularis</name>
    <dbReference type="NCBI Taxonomy" id="157739"/>
    <lineage>
        <taxon>Eukaryota</taxon>
        <taxon>Viridiplantae</taxon>
        <taxon>Streptophyta</taxon>
        <taxon>Embryophyta</taxon>
        <taxon>Tracheophyta</taxon>
        <taxon>Spermatophyta</taxon>
        <taxon>Magnoliopsida</taxon>
        <taxon>eudicotyledons</taxon>
        <taxon>Gunneridae</taxon>
        <taxon>Pentapetalae</taxon>
        <taxon>rosids</taxon>
        <taxon>fabids</taxon>
        <taxon>Fabales</taxon>
        <taxon>Fabaceae</taxon>
        <taxon>Papilionoideae</taxon>
        <taxon>50 kb inversion clade</taxon>
        <taxon>NPAAA clade</taxon>
        <taxon>indigoferoid/millettioid clade</taxon>
        <taxon>Phaseoleae</taxon>
        <taxon>Vigna</taxon>
    </lineage>
</organism>
<protein>
    <submittedName>
        <fullName evidence="1">Uncharacterized protein</fullName>
    </submittedName>
</protein>
<dbReference type="AlphaFoldDB" id="A0A0S3R3F0"/>
<dbReference type="EMBL" id="AP015034">
    <property type="protein sequence ID" value="BAT75056.1"/>
    <property type="molecule type" value="Genomic_DNA"/>
</dbReference>